<dbReference type="AlphaFoldDB" id="A0A0S4RGR5"/>
<evidence type="ECO:0000313" key="6">
    <source>
        <dbReference type="Proteomes" id="UP000052257"/>
    </source>
</evidence>
<feature type="transmembrane region" description="Helical" evidence="2">
    <location>
        <begin position="27"/>
        <end position="47"/>
    </location>
</feature>
<keyword evidence="2" id="KW-0812">Transmembrane</keyword>
<dbReference type="RefSeq" id="WP_059431060.1">
    <property type="nucleotide sequence ID" value="NZ_FAUT01000001.1"/>
</dbReference>
<dbReference type="Gene3D" id="1.25.40.10">
    <property type="entry name" value="Tetratricopeptide repeat domain"/>
    <property type="match status" value="1"/>
</dbReference>
<gene>
    <name evidence="3" type="ORF">ERS686654_00088</name>
    <name evidence="4" type="ORF">ERS739220_00999</name>
</gene>
<dbReference type="Proteomes" id="UP000052257">
    <property type="component" value="Unassembled WGS sequence"/>
</dbReference>
<sequence length="259" mass="30394">MLDAYEILELERKWQDFNDKRNRKKQVLYFLILISVLSTIFVSYEIFKHFEQKAIKKQEIIDLNLKKQVDELKQKAKQAKLKLEADKNKTEEQATLATDEQMTKENLTPMLIVPNKPNIQNTELELISQVLEPTAIEEFDVNQREVKEENQNKIFIESKEMKLSIASLKKKFESTNDIKFAISIAQEYYEEQDYKNAMKWAFTVNNMDKDRVEGWIIFAKSKYKTGKKDDAINVLNTINKKQPSKSIDALLTQIKMGTL</sequence>
<keyword evidence="2" id="KW-0472">Membrane</keyword>
<dbReference type="GeneID" id="29474632"/>
<name>A0A0S4RGR5_CAMHY</name>
<evidence type="ECO:0000313" key="3">
    <source>
        <dbReference type="EMBL" id="CUU68504.1"/>
    </source>
</evidence>
<comment type="caution">
    <text evidence="3">The sequence shown here is derived from an EMBL/GenBank/DDBJ whole genome shotgun (WGS) entry which is preliminary data.</text>
</comment>
<accession>A0A9W5EU67</accession>
<feature type="coiled-coil region" evidence="1">
    <location>
        <begin position="62"/>
        <end position="100"/>
    </location>
</feature>
<accession>A0A0S4RGR5</accession>
<proteinExistence type="predicted"/>
<keyword evidence="2" id="KW-1133">Transmembrane helix</keyword>
<evidence type="ECO:0000256" key="1">
    <source>
        <dbReference type="SAM" id="Coils"/>
    </source>
</evidence>
<organism evidence="3 5">
    <name type="scientific">Campylobacter hyointestinalis subsp. hyointestinalis</name>
    <dbReference type="NCBI Taxonomy" id="91352"/>
    <lineage>
        <taxon>Bacteria</taxon>
        <taxon>Pseudomonadati</taxon>
        <taxon>Campylobacterota</taxon>
        <taxon>Epsilonproteobacteria</taxon>
        <taxon>Campylobacterales</taxon>
        <taxon>Campylobacteraceae</taxon>
        <taxon>Campylobacter</taxon>
    </lineage>
</organism>
<evidence type="ECO:0000256" key="2">
    <source>
        <dbReference type="SAM" id="Phobius"/>
    </source>
</evidence>
<dbReference type="EMBL" id="FAVB01000001">
    <property type="protein sequence ID" value="CUU68504.1"/>
    <property type="molecule type" value="Genomic_DNA"/>
</dbReference>
<reference evidence="5 6" key="1">
    <citation type="submission" date="2015-11" db="EMBL/GenBank/DDBJ databases">
        <authorList>
            <consortium name="Pathogen Informatics"/>
        </authorList>
    </citation>
    <scope>NUCLEOTIDE SEQUENCE [LARGE SCALE GENOMIC DNA]</scope>
    <source>
        <strain evidence="3 5">006A-0059</strain>
        <strain evidence="4 6">006A-0191</strain>
    </source>
</reference>
<keyword evidence="1" id="KW-0175">Coiled coil</keyword>
<keyword evidence="5" id="KW-1185">Reference proteome</keyword>
<evidence type="ECO:0000313" key="4">
    <source>
        <dbReference type="EMBL" id="CUU78668.1"/>
    </source>
</evidence>
<dbReference type="Proteomes" id="UP000052237">
    <property type="component" value="Unassembled WGS sequence"/>
</dbReference>
<evidence type="ECO:0000313" key="5">
    <source>
        <dbReference type="Proteomes" id="UP000052237"/>
    </source>
</evidence>
<dbReference type="EMBL" id="FAUW01000002">
    <property type="protein sequence ID" value="CUU78668.1"/>
    <property type="molecule type" value="Genomic_DNA"/>
</dbReference>
<dbReference type="SUPFAM" id="SSF48452">
    <property type="entry name" value="TPR-like"/>
    <property type="match status" value="1"/>
</dbReference>
<dbReference type="InterPro" id="IPR011990">
    <property type="entry name" value="TPR-like_helical_dom_sf"/>
</dbReference>
<protein>
    <submittedName>
        <fullName evidence="3">Transformation system protein</fullName>
    </submittedName>
</protein>